<dbReference type="GO" id="GO:0007166">
    <property type="term" value="P:cell surface receptor signaling pathway"/>
    <property type="evidence" value="ECO:0007669"/>
    <property type="project" value="TreeGrafter"/>
</dbReference>
<dbReference type="PANTHER" id="PTHR25466">
    <property type="entry name" value="T-LYMPHOCYTE ACTIVATION ANTIGEN"/>
    <property type="match status" value="1"/>
</dbReference>
<evidence type="ECO:0000256" key="2">
    <source>
        <dbReference type="ARBA" id="ARBA00022475"/>
    </source>
</evidence>
<reference evidence="13" key="1">
    <citation type="submission" date="2025-08" db="UniProtKB">
        <authorList>
            <consortium name="Ensembl"/>
        </authorList>
    </citation>
    <scope>IDENTIFICATION</scope>
</reference>
<dbReference type="PANTHER" id="PTHR25466:SF11">
    <property type="entry name" value="GALECTIN 17-RELATED"/>
    <property type="match status" value="1"/>
</dbReference>
<feature type="signal peptide" evidence="11">
    <location>
        <begin position="1"/>
        <end position="23"/>
    </location>
</feature>
<dbReference type="SMART" id="SM00409">
    <property type="entry name" value="IG"/>
    <property type="match status" value="2"/>
</dbReference>
<keyword evidence="14" id="KW-1185">Reference proteome</keyword>
<dbReference type="Proteomes" id="UP000261360">
    <property type="component" value="Unplaced"/>
</dbReference>
<evidence type="ECO:0000259" key="12">
    <source>
        <dbReference type="SMART" id="SM00409"/>
    </source>
</evidence>
<keyword evidence="6" id="KW-0472">Membrane</keyword>
<evidence type="ECO:0000256" key="7">
    <source>
        <dbReference type="ARBA" id="ARBA00023157"/>
    </source>
</evidence>
<dbReference type="InterPro" id="IPR013783">
    <property type="entry name" value="Ig-like_fold"/>
</dbReference>
<dbReference type="GeneTree" id="ENSGT01030000234828"/>
<sequence length="271" mass="30214">MVFIHLQCFLIGSLVDSSSLSSATNFLSVTSTVGNQVVLPCSWKPRLGEVAPSACHIQWTTLADTVFEQRGGRKWQAEEFEGRVEVPEEKLGSGDCSLIIRDVQIGDTGRYESFMVVDGVRSTKMKVFIQSVKLSVFDHKSRQSQAPGEDLVLDLHTRHSVRVIFQSRNSSVSTDLWMRGDENSLRLEENQVKEQLTIKNLRRSDEGTYKVLDERGLVISTVQLSVEDGSTALKVHQFMEKEITGDAAESSCSALLVLFGLVLSFQFSHLL</sequence>
<dbReference type="GO" id="GO:0042102">
    <property type="term" value="P:positive regulation of T cell proliferation"/>
    <property type="evidence" value="ECO:0007669"/>
    <property type="project" value="TreeGrafter"/>
</dbReference>
<dbReference type="GO" id="GO:0042130">
    <property type="term" value="P:negative regulation of T cell proliferation"/>
    <property type="evidence" value="ECO:0007669"/>
    <property type="project" value="TreeGrafter"/>
</dbReference>
<name>A0A3B4YCZ3_SERLL</name>
<dbReference type="GO" id="GO:0009897">
    <property type="term" value="C:external side of plasma membrane"/>
    <property type="evidence" value="ECO:0007669"/>
    <property type="project" value="TreeGrafter"/>
</dbReference>
<keyword evidence="2" id="KW-1003">Cell membrane</keyword>
<protein>
    <submittedName>
        <fullName evidence="13">Uncharacterized LOC111665708</fullName>
    </submittedName>
</protein>
<evidence type="ECO:0000256" key="6">
    <source>
        <dbReference type="ARBA" id="ARBA00023136"/>
    </source>
</evidence>
<dbReference type="GO" id="GO:0006955">
    <property type="term" value="P:immune response"/>
    <property type="evidence" value="ECO:0007669"/>
    <property type="project" value="TreeGrafter"/>
</dbReference>
<dbReference type="AlphaFoldDB" id="A0A3B4YCZ3"/>
<dbReference type="Ensembl" id="ENSSLDT00000026678.1">
    <property type="protein sequence ID" value="ENSSLDP00000025883.1"/>
    <property type="gene ID" value="ENSSLDG00000020124.1"/>
</dbReference>
<evidence type="ECO:0000256" key="5">
    <source>
        <dbReference type="ARBA" id="ARBA00022989"/>
    </source>
</evidence>
<dbReference type="GO" id="GO:0031295">
    <property type="term" value="P:T cell costimulation"/>
    <property type="evidence" value="ECO:0007669"/>
    <property type="project" value="TreeGrafter"/>
</dbReference>
<evidence type="ECO:0000256" key="8">
    <source>
        <dbReference type="ARBA" id="ARBA00023170"/>
    </source>
</evidence>
<keyword evidence="7" id="KW-1015">Disulfide bond</keyword>
<evidence type="ECO:0000256" key="1">
    <source>
        <dbReference type="ARBA" id="ARBA00004251"/>
    </source>
</evidence>
<keyword evidence="4 11" id="KW-0732">Signal</keyword>
<dbReference type="InterPro" id="IPR051713">
    <property type="entry name" value="T-cell_Activation_Regulation"/>
</dbReference>
<keyword evidence="5" id="KW-1133">Transmembrane helix</keyword>
<evidence type="ECO:0000256" key="9">
    <source>
        <dbReference type="ARBA" id="ARBA00023180"/>
    </source>
</evidence>
<keyword evidence="9" id="KW-0325">Glycoprotein</keyword>
<dbReference type="Gene3D" id="2.60.40.10">
    <property type="entry name" value="Immunoglobulins"/>
    <property type="match status" value="1"/>
</dbReference>
<evidence type="ECO:0000256" key="10">
    <source>
        <dbReference type="ARBA" id="ARBA00023319"/>
    </source>
</evidence>
<dbReference type="GO" id="GO:0071222">
    <property type="term" value="P:cellular response to lipopolysaccharide"/>
    <property type="evidence" value="ECO:0007669"/>
    <property type="project" value="TreeGrafter"/>
</dbReference>
<accession>A0A3B4YCZ3</accession>
<feature type="domain" description="Immunoglobulin" evidence="12">
    <location>
        <begin position="140"/>
        <end position="227"/>
    </location>
</feature>
<evidence type="ECO:0000256" key="11">
    <source>
        <dbReference type="SAM" id="SignalP"/>
    </source>
</evidence>
<keyword evidence="3" id="KW-0812">Transmembrane</keyword>
<dbReference type="SUPFAM" id="SSF48726">
    <property type="entry name" value="Immunoglobulin"/>
    <property type="match status" value="2"/>
</dbReference>
<evidence type="ECO:0000313" key="14">
    <source>
        <dbReference type="Proteomes" id="UP000261360"/>
    </source>
</evidence>
<feature type="chain" id="PRO_5017473874" evidence="11">
    <location>
        <begin position="24"/>
        <end position="271"/>
    </location>
</feature>
<feature type="domain" description="Immunoglobulin" evidence="12">
    <location>
        <begin position="26"/>
        <end position="137"/>
    </location>
</feature>
<evidence type="ECO:0000256" key="4">
    <source>
        <dbReference type="ARBA" id="ARBA00022729"/>
    </source>
</evidence>
<dbReference type="InterPro" id="IPR036179">
    <property type="entry name" value="Ig-like_dom_sf"/>
</dbReference>
<keyword evidence="8" id="KW-0675">Receptor</keyword>
<evidence type="ECO:0000313" key="13">
    <source>
        <dbReference type="Ensembl" id="ENSSLDP00000025883.1"/>
    </source>
</evidence>
<reference evidence="13" key="2">
    <citation type="submission" date="2025-09" db="UniProtKB">
        <authorList>
            <consortium name="Ensembl"/>
        </authorList>
    </citation>
    <scope>IDENTIFICATION</scope>
</reference>
<keyword evidence="10" id="KW-0393">Immunoglobulin domain</keyword>
<evidence type="ECO:0000256" key="3">
    <source>
        <dbReference type="ARBA" id="ARBA00022692"/>
    </source>
</evidence>
<dbReference type="InterPro" id="IPR003599">
    <property type="entry name" value="Ig_sub"/>
</dbReference>
<proteinExistence type="predicted"/>
<comment type="subcellular location">
    <subcellularLocation>
        <location evidence="1">Cell membrane</location>
        <topology evidence="1">Single-pass type I membrane protein</topology>
    </subcellularLocation>
</comment>
<organism evidence="13 14">
    <name type="scientific">Seriola lalandi dorsalis</name>
    <dbReference type="NCBI Taxonomy" id="1841481"/>
    <lineage>
        <taxon>Eukaryota</taxon>
        <taxon>Metazoa</taxon>
        <taxon>Chordata</taxon>
        <taxon>Craniata</taxon>
        <taxon>Vertebrata</taxon>
        <taxon>Euteleostomi</taxon>
        <taxon>Actinopterygii</taxon>
        <taxon>Neopterygii</taxon>
        <taxon>Teleostei</taxon>
        <taxon>Neoteleostei</taxon>
        <taxon>Acanthomorphata</taxon>
        <taxon>Carangaria</taxon>
        <taxon>Carangiformes</taxon>
        <taxon>Carangidae</taxon>
        <taxon>Seriola</taxon>
    </lineage>
</organism>